<dbReference type="SMART" id="SM01411">
    <property type="entry name" value="Ephrin_rec_like"/>
    <property type="match status" value="3"/>
</dbReference>
<evidence type="ECO:0000256" key="10">
    <source>
        <dbReference type="SAM" id="MobiDB-lite"/>
    </source>
</evidence>
<dbReference type="InterPro" id="IPR039181">
    <property type="entry name" value="Elapor1/2"/>
</dbReference>
<dbReference type="Gene3D" id="2.70.130.10">
    <property type="entry name" value="Mannose-6-phosphate receptor binding domain"/>
    <property type="match status" value="1"/>
</dbReference>
<dbReference type="InterPro" id="IPR044865">
    <property type="entry name" value="MRH_dom"/>
</dbReference>
<dbReference type="GO" id="GO:0000045">
    <property type="term" value="P:autophagosome assembly"/>
    <property type="evidence" value="ECO:0007669"/>
    <property type="project" value="TreeGrafter"/>
</dbReference>
<dbReference type="SUPFAM" id="SSF50911">
    <property type="entry name" value="Mannose 6-phosphate receptor domain"/>
    <property type="match status" value="1"/>
</dbReference>
<dbReference type="InterPro" id="IPR056606">
    <property type="entry name" value="Elapor1/2_C"/>
</dbReference>
<dbReference type="PROSITE" id="PS51914">
    <property type="entry name" value="MRH"/>
    <property type="match status" value="1"/>
</dbReference>
<keyword evidence="6 11" id="KW-1133">Transmembrane helix</keyword>
<keyword evidence="5 12" id="KW-0732">Signal</keyword>
<keyword evidence="14" id="KW-1185">Reference proteome</keyword>
<feature type="chain" id="PRO_5015975179" evidence="12">
    <location>
        <begin position="42"/>
        <end position="926"/>
    </location>
</feature>
<protein>
    <submittedName>
        <fullName evidence="15">UPF0577 protein KIAA1324 homolog isoform X2</fullName>
    </submittedName>
</protein>
<comment type="subcellular location">
    <subcellularLocation>
        <location evidence="1">Cell membrane</location>
        <topology evidence="1">Single-pass type I membrane protein</topology>
    </subcellularLocation>
</comment>
<evidence type="ECO:0000259" key="13">
    <source>
        <dbReference type="PROSITE" id="PS51914"/>
    </source>
</evidence>
<feature type="region of interest" description="Disordered" evidence="10">
    <location>
        <begin position="905"/>
        <end position="926"/>
    </location>
</feature>
<evidence type="ECO:0000256" key="1">
    <source>
        <dbReference type="ARBA" id="ARBA00004251"/>
    </source>
</evidence>
<dbReference type="GO" id="GO:0070062">
    <property type="term" value="C:extracellular exosome"/>
    <property type="evidence" value="ECO:0007669"/>
    <property type="project" value="TreeGrafter"/>
</dbReference>
<evidence type="ECO:0000256" key="11">
    <source>
        <dbReference type="SAM" id="Phobius"/>
    </source>
</evidence>
<dbReference type="Pfam" id="PF23031">
    <property type="entry name" value="GBD_ELAPOR1"/>
    <property type="match status" value="1"/>
</dbReference>
<keyword evidence="4 11" id="KW-0812">Transmembrane</keyword>
<organism evidence="14 15">
    <name type="scientific">Enhydra lutris kenyoni</name>
    <name type="common">northern sea otter</name>
    <dbReference type="NCBI Taxonomy" id="391180"/>
    <lineage>
        <taxon>Eukaryota</taxon>
        <taxon>Metazoa</taxon>
        <taxon>Chordata</taxon>
        <taxon>Craniata</taxon>
        <taxon>Vertebrata</taxon>
        <taxon>Euteleostomi</taxon>
        <taxon>Mammalia</taxon>
        <taxon>Eutheria</taxon>
        <taxon>Laurasiatheria</taxon>
        <taxon>Carnivora</taxon>
        <taxon>Caniformia</taxon>
        <taxon>Musteloidea</taxon>
        <taxon>Mustelidae</taxon>
        <taxon>Lutrinae</taxon>
        <taxon>Enhydra</taxon>
    </lineage>
</organism>
<dbReference type="GO" id="GO:0005764">
    <property type="term" value="C:lysosome"/>
    <property type="evidence" value="ECO:0007669"/>
    <property type="project" value="TreeGrafter"/>
</dbReference>
<dbReference type="Proteomes" id="UP000248482">
    <property type="component" value="Unplaced"/>
</dbReference>
<evidence type="ECO:0000313" key="14">
    <source>
        <dbReference type="Proteomes" id="UP000248482"/>
    </source>
</evidence>
<evidence type="ECO:0000256" key="8">
    <source>
        <dbReference type="ARBA" id="ARBA00023157"/>
    </source>
</evidence>
<dbReference type="PANTHER" id="PTHR22727">
    <property type="entry name" value="PROTEIN CBG13728"/>
    <property type="match status" value="1"/>
</dbReference>
<feature type="signal peptide" evidence="12">
    <location>
        <begin position="1"/>
        <end position="41"/>
    </location>
</feature>
<dbReference type="Pfam" id="PF23091">
    <property type="entry name" value="TNFR_ELAPOR1_6th"/>
    <property type="match status" value="1"/>
</dbReference>
<dbReference type="RefSeq" id="XP_022352283.1">
    <property type="nucleotide sequence ID" value="XM_022496575.1"/>
</dbReference>
<dbReference type="Pfam" id="PF23089">
    <property type="entry name" value="ELAPOR1_C"/>
    <property type="match status" value="1"/>
</dbReference>
<gene>
    <name evidence="15" type="primary">LOC111143099</name>
</gene>
<dbReference type="PANTHER" id="PTHR22727:SF13">
    <property type="entry name" value="ENDOSOME_LYSOSOME-ASSOCIATED APOPTOSIS AND AUTOPHAGY REGULATOR 1"/>
    <property type="match status" value="1"/>
</dbReference>
<dbReference type="Pfam" id="PF23087">
    <property type="entry name" value="MRH_ELAPOR1_9th"/>
    <property type="match status" value="1"/>
</dbReference>
<evidence type="ECO:0000256" key="5">
    <source>
        <dbReference type="ARBA" id="ARBA00022729"/>
    </source>
</evidence>
<dbReference type="InterPro" id="IPR056608">
    <property type="entry name" value="Elapor1/2_GBD"/>
</dbReference>
<dbReference type="GO" id="GO:0005886">
    <property type="term" value="C:plasma membrane"/>
    <property type="evidence" value="ECO:0007669"/>
    <property type="project" value="UniProtKB-SubCell"/>
</dbReference>
<keyword evidence="8" id="KW-1015">Disulfide bond</keyword>
<accession>A0A2Y9IUT6</accession>
<keyword evidence="3" id="KW-1003">Cell membrane</keyword>
<comment type="similarity">
    <text evidence="2">Belongs to the ELAPOR family.</text>
</comment>
<dbReference type="SUPFAM" id="SSF57184">
    <property type="entry name" value="Growth factor receptor domain"/>
    <property type="match status" value="2"/>
</dbReference>
<dbReference type="GO" id="GO:0005802">
    <property type="term" value="C:trans-Golgi network"/>
    <property type="evidence" value="ECO:0007669"/>
    <property type="project" value="TreeGrafter"/>
</dbReference>
<dbReference type="GeneID" id="111143099"/>
<reference evidence="15" key="1">
    <citation type="submission" date="2025-08" db="UniProtKB">
        <authorList>
            <consortium name="RefSeq"/>
        </authorList>
    </citation>
    <scope>IDENTIFICATION</scope>
    <source>
        <tissue evidence="15">Blood</tissue>
    </source>
</reference>
<dbReference type="InterPro" id="IPR056610">
    <property type="entry name" value="Elapor1/2_TNFR-like"/>
</dbReference>
<evidence type="ECO:0000256" key="6">
    <source>
        <dbReference type="ARBA" id="ARBA00022989"/>
    </source>
</evidence>
<evidence type="ECO:0000256" key="12">
    <source>
        <dbReference type="SAM" id="SignalP"/>
    </source>
</evidence>
<dbReference type="AlphaFoldDB" id="A0A2Y9IUT6"/>
<dbReference type="InterPro" id="IPR056607">
    <property type="entry name" value="Elapor1/2_MRH"/>
</dbReference>
<dbReference type="FunFam" id="2.70.130.10:FF:000023">
    <property type="entry name" value="UPF0577 protein KIAA1324 homolog"/>
    <property type="match status" value="1"/>
</dbReference>
<dbReference type="GO" id="GO:0044090">
    <property type="term" value="P:positive regulation of vacuole organization"/>
    <property type="evidence" value="ECO:0007669"/>
    <property type="project" value="TreeGrafter"/>
</dbReference>
<name>A0A2Y9IUT6_ENHLU</name>
<dbReference type="InterPro" id="IPR009030">
    <property type="entry name" value="Growth_fac_rcpt_cys_sf"/>
</dbReference>
<dbReference type="Pfam" id="PF23032">
    <property type="entry name" value="GBD_ELAPOR1-like_3rd"/>
    <property type="match status" value="1"/>
</dbReference>
<dbReference type="CTD" id="57535"/>
<keyword evidence="7 11" id="KW-0472">Membrane</keyword>
<feature type="transmembrane region" description="Helical" evidence="11">
    <location>
        <begin position="820"/>
        <end position="844"/>
    </location>
</feature>
<evidence type="ECO:0000256" key="7">
    <source>
        <dbReference type="ARBA" id="ARBA00023136"/>
    </source>
</evidence>
<keyword evidence="9" id="KW-0325">Glycoprotein</keyword>
<evidence type="ECO:0000256" key="4">
    <source>
        <dbReference type="ARBA" id="ARBA00022692"/>
    </source>
</evidence>
<dbReference type="InterPro" id="IPR009011">
    <property type="entry name" value="Man6P_isomerase_rcpt-bd_dom_sf"/>
</dbReference>
<evidence type="ECO:0000256" key="9">
    <source>
        <dbReference type="ARBA" id="ARBA00023180"/>
    </source>
</evidence>
<evidence type="ECO:0000256" key="3">
    <source>
        <dbReference type="ARBA" id="ARBA00022475"/>
    </source>
</evidence>
<evidence type="ECO:0000313" key="15">
    <source>
        <dbReference type="RefSeq" id="XP_022352283.1"/>
    </source>
</evidence>
<dbReference type="GO" id="GO:0005770">
    <property type="term" value="C:late endosome"/>
    <property type="evidence" value="ECO:0007669"/>
    <property type="project" value="TreeGrafter"/>
</dbReference>
<dbReference type="InterPro" id="IPR056609">
    <property type="entry name" value="Elapor1-like_3rd"/>
</dbReference>
<evidence type="ECO:0000256" key="2">
    <source>
        <dbReference type="ARBA" id="ARBA00007627"/>
    </source>
</evidence>
<proteinExistence type="inferred from homology"/>
<sequence>MAEPGRSLHPSAGGRGRTERRTLRLLRLLLWVGTAFQVTQGAGPELHACKESEYHYEYTACDSTGSRWRVAVPHTPGLCTSLPDPVKGTECSFSCKAGEFLDMKDQSCKPCAEGRYSLGTGIRFDEWDELPHGFASLSTNMEMEDSTTESMENCTASKWVPLGDYISSNTDECTATLMYAVNLKQSGTVNFEYYYPDSSIIFEFFVQNDQCQPNVDDSRWMKTTEKGWEFHSVELNRGNNVLYWRTTAFSVWSKISKPVLTQLMYKWAQPKICGEDLEGAVKLPASGVKTRCPPCNPGFFKTNNSSCEPCPYGSYSNGSDCSHCPAGTEPAMGFEYKWWNTLPSNMETTVLSGINFEYKGMTGWEVAGDHIYTAVGASDNDFMILTLVVPGFRPPQSVTADTENKEVARITFVFETICSVNCELYFMVGVNSRTNTPVETWKGSKGKQSYTYIIEENATMSFTWAFQRTTFHETGRKYTNDVAKIYSINITNVMDGVASYCRPCALEASDMGSSCTSCPPGYYIDRDSGTCHSCPPNTILKAHQPYGIQACVPCGPGTKSNKIHSLCYNDCTFSTSTPTRGLDYNFLALANTVSLAGGPSFTSKGLKYFHHFTLSLCGNEGKKMSVCADNVTDLRIPEGESGFSKSITAYVCQAVIIPPEVTGYKAGVSSQPVSLADRLIGVTTDMTLDGITSPAELFHPESLGIPDVIFFYRSNDVTQSCSSGRSTTIRVRCSPLKPAPGHLSLPSACSDGTCDGCNFHFLWESLAACPLCSPADYHAIVSSCVAGIQKTTYVWREPKLCAGGISLPEQRVTICKTIDFWLKVGISAGTCTAILLTVLTCYFWKKNQKLEYKYSKLVMNATLKDCDLPAADSCAIMEGEDVEDDLIFTSKKSLFGKIKSFTSKRTPDGFDSVPLKTSSGGPDMDL</sequence>
<feature type="domain" description="MRH" evidence="13">
    <location>
        <begin position="569"/>
        <end position="771"/>
    </location>
</feature>